<reference evidence="1 2" key="1">
    <citation type="submission" date="2016-10" db="EMBL/GenBank/DDBJ databases">
        <authorList>
            <person name="Varghese N."/>
            <person name="Submissions S."/>
        </authorList>
    </citation>
    <scope>NUCLEOTIDE SEQUENCE [LARGE SCALE GENOMIC DNA]</scope>
    <source>
        <strain evidence="1 2">CGMCC 1.10941</strain>
    </source>
</reference>
<protein>
    <submittedName>
        <fullName evidence="1">Uncharacterized protein</fullName>
    </submittedName>
</protein>
<gene>
    <name evidence="1" type="ORF">SAMN05216273_101218</name>
</gene>
<evidence type="ECO:0000313" key="2">
    <source>
        <dbReference type="Proteomes" id="UP000199242"/>
    </source>
</evidence>
<organism evidence="1 2">
    <name type="scientific">Chryseobacterium taihuense</name>
    <dbReference type="NCBI Taxonomy" id="1141221"/>
    <lineage>
        <taxon>Bacteria</taxon>
        <taxon>Pseudomonadati</taxon>
        <taxon>Bacteroidota</taxon>
        <taxon>Flavobacteriia</taxon>
        <taxon>Flavobacteriales</taxon>
        <taxon>Weeksellaceae</taxon>
        <taxon>Chryseobacterium group</taxon>
        <taxon>Chryseobacterium</taxon>
    </lineage>
</organism>
<proteinExistence type="predicted"/>
<keyword evidence="2" id="KW-1185">Reference proteome</keyword>
<dbReference type="RefSeq" id="WP_262484121.1">
    <property type="nucleotide sequence ID" value="NZ_FNHD01000001.1"/>
</dbReference>
<dbReference type="EMBL" id="FNHD01000001">
    <property type="protein sequence ID" value="SDL44965.1"/>
    <property type="molecule type" value="Genomic_DNA"/>
</dbReference>
<dbReference type="Proteomes" id="UP000199242">
    <property type="component" value="Unassembled WGS sequence"/>
</dbReference>
<name>A0ABY0QPR8_9FLAO</name>
<accession>A0ABY0QPR8</accession>
<comment type="caution">
    <text evidence="1">The sequence shown here is derived from an EMBL/GenBank/DDBJ whole genome shotgun (WGS) entry which is preliminary data.</text>
</comment>
<sequence length="41" mass="4640">MDAKGKLLIIGGHEDRSDNHVDMKEANNHFSSYEILKLLAE</sequence>
<evidence type="ECO:0000313" key="1">
    <source>
        <dbReference type="EMBL" id="SDL44965.1"/>
    </source>
</evidence>